<comment type="caution">
    <text evidence="5">The sequence shown here is derived from an EMBL/GenBank/DDBJ whole genome shotgun (WGS) entry which is preliminary data.</text>
</comment>
<dbReference type="Proteomes" id="UP000321085">
    <property type="component" value="Unassembled WGS sequence"/>
</dbReference>
<evidence type="ECO:0000256" key="4">
    <source>
        <dbReference type="SAM" id="SignalP"/>
    </source>
</evidence>
<organism evidence="5 6">
    <name type="scientific">Microvirga aerophila</name>
    <dbReference type="NCBI Taxonomy" id="670291"/>
    <lineage>
        <taxon>Bacteria</taxon>
        <taxon>Pseudomonadati</taxon>
        <taxon>Pseudomonadota</taxon>
        <taxon>Alphaproteobacteria</taxon>
        <taxon>Hyphomicrobiales</taxon>
        <taxon>Methylobacteriaceae</taxon>
        <taxon>Microvirga</taxon>
    </lineage>
</organism>
<dbReference type="GO" id="GO:0055085">
    <property type="term" value="P:transmembrane transport"/>
    <property type="evidence" value="ECO:0007669"/>
    <property type="project" value="InterPro"/>
</dbReference>
<evidence type="ECO:0000256" key="1">
    <source>
        <dbReference type="ARBA" id="ARBA00009023"/>
    </source>
</evidence>
<dbReference type="PIRSF" id="PIRSF006470">
    <property type="entry name" value="DctB"/>
    <property type="match status" value="1"/>
</dbReference>
<dbReference type="Pfam" id="PF03480">
    <property type="entry name" value="DctP"/>
    <property type="match status" value="1"/>
</dbReference>
<dbReference type="AlphaFoldDB" id="A0A512C0J1"/>
<dbReference type="PANTHER" id="PTHR33376">
    <property type="match status" value="1"/>
</dbReference>
<dbReference type="GO" id="GO:0030288">
    <property type="term" value="C:outer membrane-bounded periplasmic space"/>
    <property type="evidence" value="ECO:0007669"/>
    <property type="project" value="InterPro"/>
</dbReference>
<dbReference type="EMBL" id="BJYU01000121">
    <property type="protein sequence ID" value="GEO17729.1"/>
    <property type="molecule type" value="Genomic_DNA"/>
</dbReference>
<keyword evidence="2" id="KW-0813">Transport</keyword>
<evidence type="ECO:0000313" key="5">
    <source>
        <dbReference type="EMBL" id="GEO17729.1"/>
    </source>
</evidence>
<evidence type="ECO:0000256" key="3">
    <source>
        <dbReference type="ARBA" id="ARBA00022729"/>
    </source>
</evidence>
<dbReference type="InterPro" id="IPR004682">
    <property type="entry name" value="TRAP_DctP"/>
</dbReference>
<sequence>MNACFKTILGTALLASSFMSATVASAQEIKERTIKLALANTPESAHGLGAKRFADVVGQKSGGKLKVRIYAGGTLGGEVVVASAMQGGTIEMSMMGPGLLTGMDKDFGIFDTPFLFDNFKEADAILDGPVGKKLLDKLPEKGLIGLSYWDHGFRVLTNSRRPVSKMEDIQGLKVRVQQIPVFIDTFTTLGANAVPLPFPELYTALETKTVDGQENPFVSIEVTKFYEVQKYASNTRHAYSPLLVLTSKKFWDQLSNDERTLLLDAAKETQPYERETSRSLDAKAAEELKSKGMTITEISSEERSRMREKLKPVIEKHYKTINEALVQELTAELQKVRASQ</sequence>
<keyword evidence="6" id="KW-1185">Reference proteome</keyword>
<evidence type="ECO:0000256" key="2">
    <source>
        <dbReference type="ARBA" id="ARBA00022448"/>
    </source>
</evidence>
<protein>
    <submittedName>
        <fullName evidence="5">ABC transporter substrate-binding protein</fullName>
    </submittedName>
</protein>
<gene>
    <name evidence="5" type="ORF">MAE02_54250</name>
</gene>
<dbReference type="RefSeq" id="WP_147022622.1">
    <property type="nucleotide sequence ID" value="NZ_BJYU01000121.1"/>
</dbReference>
<accession>A0A512C0J1</accession>
<evidence type="ECO:0000313" key="6">
    <source>
        <dbReference type="Proteomes" id="UP000321085"/>
    </source>
</evidence>
<dbReference type="NCBIfam" id="NF037995">
    <property type="entry name" value="TRAP_S1"/>
    <property type="match status" value="1"/>
</dbReference>
<dbReference type="PANTHER" id="PTHR33376:SF7">
    <property type="entry name" value="C4-DICARBOXYLATE-BINDING PROTEIN DCTB"/>
    <property type="match status" value="1"/>
</dbReference>
<comment type="similarity">
    <text evidence="1">Belongs to the bacterial solute-binding protein 7 family.</text>
</comment>
<dbReference type="CDD" id="cd13679">
    <property type="entry name" value="PBP2_TRAP_YiaO_like"/>
    <property type="match status" value="1"/>
</dbReference>
<dbReference type="InterPro" id="IPR038404">
    <property type="entry name" value="TRAP_DctP_sf"/>
</dbReference>
<proteinExistence type="inferred from homology"/>
<reference evidence="5 6" key="1">
    <citation type="submission" date="2019-07" db="EMBL/GenBank/DDBJ databases">
        <title>Whole genome shotgun sequence of Microvirga aerophila NBRC 106136.</title>
        <authorList>
            <person name="Hosoyama A."/>
            <person name="Uohara A."/>
            <person name="Ohji S."/>
            <person name="Ichikawa N."/>
        </authorList>
    </citation>
    <scope>NUCLEOTIDE SEQUENCE [LARGE SCALE GENOMIC DNA]</scope>
    <source>
        <strain evidence="5 6">NBRC 106136</strain>
    </source>
</reference>
<keyword evidence="3 4" id="KW-0732">Signal</keyword>
<dbReference type="NCBIfam" id="TIGR00787">
    <property type="entry name" value="dctP"/>
    <property type="match status" value="1"/>
</dbReference>
<dbReference type="InterPro" id="IPR018389">
    <property type="entry name" value="DctP_fam"/>
</dbReference>
<dbReference type="Gene3D" id="3.40.190.170">
    <property type="entry name" value="Bacterial extracellular solute-binding protein, family 7"/>
    <property type="match status" value="1"/>
</dbReference>
<feature type="signal peptide" evidence="4">
    <location>
        <begin position="1"/>
        <end position="26"/>
    </location>
</feature>
<feature type="chain" id="PRO_5021919649" evidence="4">
    <location>
        <begin position="27"/>
        <end position="340"/>
    </location>
</feature>
<name>A0A512C0J1_9HYPH</name>